<reference evidence="11 12" key="1">
    <citation type="submission" date="2016-08" db="EMBL/GenBank/DDBJ databases">
        <title>Genome-based comparison of Moorella thermoacetic strains.</title>
        <authorList>
            <person name="Poehlein A."/>
            <person name="Bengelsdorf F.R."/>
            <person name="Esser C."/>
            <person name="Duerre P."/>
            <person name="Daniel R."/>
        </authorList>
    </citation>
    <scope>NUCLEOTIDE SEQUENCE [LARGE SCALE GENOMIC DNA]</scope>
    <source>
        <strain evidence="11 12">DSM 21394</strain>
    </source>
</reference>
<keyword evidence="3" id="KW-0815">Transposition</keyword>
<sequence>MKYNLDKGCHAVYNLTSGLKATRNYKFRLYPHKEQESQLLRWLETCRWIYNTALAQRKEAWERERRTVTRIEQQVWLKEAKKTDEHLREIHSQVAQEVLFRVERAFAAFFRRVKNGETPGYPRFKGKGRYKSITFTQFGEGKGASFQDSKLRLSKIGLVKIKLHREIHGTIKTVIVKRDAAGKWWAIFAVEKELTQSQAHTGPAVGLDAGLEKFAALSDGSIIENPRHLRKTEKRLKHAQRNLSRKVKGSRNREKARQKLARLHAKIHNQRRDFLHKQSRRLVETYSLIAVEKLNIKGMVKNHRLAKSISDAGWGEFMTMLEYKAAEAGARLVKVNPSGTSQECSGCGMDVPKELSERTHYCPYCGLILDRDVNAAKNILKKALALEAA</sequence>
<evidence type="ECO:0000259" key="9">
    <source>
        <dbReference type="Pfam" id="PF07282"/>
    </source>
</evidence>
<evidence type="ECO:0000256" key="3">
    <source>
        <dbReference type="ARBA" id="ARBA00022578"/>
    </source>
</evidence>
<dbReference type="AlphaFoldDB" id="A0A1J5NVF4"/>
<evidence type="ECO:0000256" key="4">
    <source>
        <dbReference type="ARBA" id="ARBA00022723"/>
    </source>
</evidence>
<keyword evidence="4" id="KW-0479">Metal-binding</keyword>
<dbReference type="GO" id="GO:0046872">
    <property type="term" value="F:metal ion binding"/>
    <property type="evidence" value="ECO:0007669"/>
    <property type="project" value="UniProtKB-KW"/>
</dbReference>
<comment type="caution">
    <text evidence="11">The sequence shown here is derived from an EMBL/GenBank/DDBJ whole genome shotgun (WGS) entry which is preliminary data.</text>
</comment>
<keyword evidence="7" id="KW-0233">DNA recombination</keyword>
<evidence type="ECO:0000256" key="1">
    <source>
        <dbReference type="ARBA" id="ARBA00008761"/>
    </source>
</evidence>
<feature type="domain" description="Probable transposase IS891/IS1136/IS1341" evidence="8">
    <location>
        <begin position="189"/>
        <end position="302"/>
    </location>
</feature>
<dbReference type="InterPro" id="IPR021027">
    <property type="entry name" value="Transposase_put_HTH"/>
</dbReference>
<comment type="similarity">
    <text evidence="2">In the N-terminal section; belongs to the transposase 2 family.</text>
</comment>
<dbReference type="GO" id="GO:0032196">
    <property type="term" value="P:transposition"/>
    <property type="evidence" value="ECO:0007669"/>
    <property type="project" value="UniProtKB-KW"/>
</dbReference>
<dbReference type="InterPro" id="IPR001959">
    <property type="entry name" value="Transposase"/>
</dbReference>
<dbReference type="NCBIfam" id="NF040570">
    <property type="entry name" value="guided_TnpB"/>
    <property type="match status" value="1"/>
</dbReference>
<protein>
    <submittedName>
        <fullName evidence="11">Putative transposase</fullName>
    </submittedName>
</protein>
<dbReference type="EMBL" id="MDDC01000007">
    <property type="protein sequence ID" value="OIQ59735.1"/>
    <property type="molecule type" value="Genomic_DNA"/>
</dbReference>
<evidence type="ECO:0000256" key="2">
    <source>
        <dbReference type="ARBA" id="ARBA00011044"/>
    </source>
</evidence>
<dbReference type="PANTHER" id="PTHR30405:SF11">
    <property type="entry name" value="RNA-GUIDED DNA ENDONUCLEASE RV2885C-RELATED"/>
    <property type="match status" value="1"/>
</dbReference>
<gene>
    <name evidence="11" type="ORF">MOTE_09910</name>
</gene>
<dbReference type="GO" id="GO:0003677">
    <property type="term" value="F:DNA binding"/>
    <property type="evidence" value="ECO:0007669"/>
    <property type="project" value="UniProtKB-KW"/>
</dbReference>
<dbReference type="PANTHER" id="PTHR30405">
    <property type="entry name" value="TRANSPOSASE"/>
    <property type="match status" value="1"/>
</dbReference>
<organism evidence="11 12">
    <name type="scientific">Neomoorella thermoacetica</name>
    <name type="common">Clostridium thermoaceticum</name>
    <dbReference type="NCBI Taxonomy" id="1525"/>
    <lineage>
        <taxon>Bacteria</taxon>
        <taxon>Bacillati</taxon>
        <taxon>Bacillota</taxon>
        <taxon>Clostridia</taxon>
        <taxon>Neomoorellales</taxon>
        <taxon>Neomoorellaceae</taxon>
        <taxon>Neomoorella</taxon>
    </lineage>
</organism>
<accession>A0A1J5NVF4</accession>
<dbReference type="GO" id="GO:0006310">
    <property type="term" value="P:DNA recombination"/>
    <property type="evidence" value="ECO:0007669"/>
    <property type="project" value="UniProtKB-KW"/>
</dbReference>
<dbReference type="InterPro" id="IPR010095">
    <property type="entry name" value="Cas12f1-like_TNB"/>
</dbReference>
<evidence type="ECO:0000256" key="5">
    <source>
        <dbReference type="ARBA" id="ARBA00022833"/>
    </source>
</evidence>
<evidence type="ECO:0000256" key="7">
    <source>
        <dbReference type="ARBA" id="ARBA00023172"/>
    </source>
</evidence>
<dbReference type="Pfam" id="PF01385">
    <property type="entry name" value="OrfB_IS605"/>
    <property type="match status" value="1"/>
</dbReference>
<dbReference type="Pfam" id="PF07282">
    <property type="entry name" value="Cas12f1-like_TNB"/>
    <property type="match status" value="1"/>
</dbReference>
<evidence type="ECO:0000259" key="8">
    <source>
        <dbReference type="Pfam" id="PF01385"/>
    </source>
</evidence>
<evidence type="ECO:0000256" key="6">
    <source>
        <dbReference type="ARBA" id="ARBA00023125"/>
    </source>
</evidence>
<evidence type="ECO:0000313" key="12">
    <source>
        <dbReference type="Proteomes" id="UP000182811"/>
    </source>
</evidence>
<comment type="similarity">
    <text evidence="1">In the C-terminal section; belongs to the transposase 35 family.</text>
</comment>
<feature type="domain" description="Cas12f1-like TNB" evidence="9">
    <location>
        <begin position="314"/>
        <end position="379"/>
    </location>
</feature>
<proteinExistence type="inferred from homology"/>
<keyword evidence="5" id="KW-0862">Zinc</keyword>
<dbReference type="Pfam" id="PF12323">
    <property type="entry name" value="HTH_OrfB_IS605"/>
    <property type="match status" value="1"/>
</dbReference>
<evidence type="ECO:0000313" key="11">
    <source>
        <dbReference type="EMBL" id="OIQ59735.1"/>
    </source>
</evidence>
<evidence type="ECO:0000259" key="10">
    <source>
        <dbReference type="Pfam" id="PF12323"/>
    </source>
</evidence>
<dbReference type="Proteomes" id="UP000182811">
    <property type="component" value="Unassembled WGS sequence"/>
</dbReference>
<name>A0A1J5NVF4_NEOTH</name>
<feature type="domain" description="Transposase putative helix-turn-helix" evidence="10">
    <location>
        <begin position="22"/>
        <end position="65"/>
    </location>
</feature>
<keyword evidence="6" id="KW-0238">DNA-binding</keyword>
<dbReference type="InterPro" id="IPR051399">
    <property type="entry name" value="RNA-guided_DNA_endo/Transpos"/>
</dbReference>
<dbReference type="NCBIfam" id="TIGR01766">
    <property type="entry name" value="IS200/IS605 family accessory protein TnpB-like domain"/>
    <property type="match status" value="1"/>
</dbReference>